<evidence type="ECO:0000313" key="9">
    <source>
        <dbReference type="Proteomes" id="UP000799421"/>
    </source>
</evidence>
<dbReference type="GO" id="GO:0015385">
    <property type="term" value="F:sodium:proton antiporter activity"/>
    <property type="evidence" value="ECO:0007669"/>
    <property type="project" value="InterPro"/>
</dbReference>
<dbReference type="EMBL" id="MU005999">
    <property type="protein sequence ID" value="KAF2859018.1"/>
    <property type="molecule type" value="Genomic_DNA"/>
</dbReference>
<gene>
    <name evidence="8" type="ORF">K470DRAFT_300541</name>
</gene>
<dbReference type="PANTHER" id="PTHR31382">
    <property type="entry name" value="NA(+)/H(+) ANTIPORTER"/>
    <property type="match status" value="1"/>
</dbReference>
<keyword evidence="3 6" id="KW-1133">Transmembrane helix</keyword>
<feature type="region of interest" description="Disordered" evidence="5">
    <location>
        <begin position="453"/>
        <end position="494"/>
    </location>
</feature>
<dbReference type="InterPro" id="IPR038770">
    <property type="entry name" value="Na+/solute_symporter_sf"/>
</dbReference>
<dbReference type="GO" id="GO:0120029">
    <property type="term" value="P:proton export across plasma membrane"/>
    <property type="evidence" value="ECO:0007669"/>
    <property type="project" value="InterPro"/>
</dbReference>
<evidence type="ECO:0000313" key="8">
    <source>
        <dbReference type="EMBL" id="KAF2859018.1"/>
    </source>
</evidence>
<evidence type="ECO:0000256" key="6">
    <source>
        <dbReference type="SAM" id="Phobius"/>
    </source>
</evidence>
<keyword evidence="4 6" id="KW-0472">Membrane</keyword>
<dbReference type="PANTHER" id="PTHR31382:SF1">
    <property type="entry name" value="SODIUM ION_PROTON EXCHANGER (EUROFUNG)"/>
    <property type="match status" value="1"/>
</dbReference>
<organism evidence="8 9">
    <name type="scientific">Piedraia hortae CBS 480.64</name>
    <dbReference type="NCBI Taxonomy" id="1314780"/>
    <lineage>
        <taxon>Eukaryota</taxon>
        <taxon>Fungi</taxon>
        <taxon>Dikarya</taxon>
        <taxon>Ascomycota</taxon>
        <taxon>Pezizomycotina</taxon>
        <taxon>Dothideomycetes</taxon>
        <taxon>Dothideomycetidae</taxon>
        <taxon>Capnodiales</taxon>
        <taxon>Piedraiaceae</taxon>
        <taxon>Piedraia</taxon>
    </lineage>
</organism>
<proteinExistence type="predicted"/>
<dbReference type="Pfam" id="PF00999">
    <property type="entry name" value="Na_H_Exchanger"/>
    <property type="match status" value="1"/>
</dbReference>
<feature type="transmembrane region" description="Helical" evidence="6">
    <location>
        <begin position="6"/>
        <end position="30"/>
    </location>
</feature>
<dbReference type="InterPro" id="IPR004712">
    <property type="entry name" value="Na+/H+_antiporter_fungi"/>
</dbReference>
<dbReference type="InterPro" id="IPR006153">
    <property type="entry name" value="Cation/H_exchanger_TM"/>
</dbReference>
<feature type="compositionally biased region" description="Basic and acidic residues" evidence="5">
    <location>
        <begin position="483"/>
        <end position="494"/>
    </location>
</feature>
<keyword evidence="2 6" id="KW-0812">Transmembrane</keyword>
<feature type="transmembrane region" description="Helical" evidence="6">
    <location>
        <begin position="224"/>
        <end position="241"/>
    </location>
</feature>
<sequence length="494" mass="55001">MPALTLTNLNIVCAVLGGFITIFGLISYLLKEHFYLSEALTSTLTDIIFSPHATNWIRPSQLVGRDSDPETPEQVTLYFSRLVLGVQLVLAGVQPPSPGMCVMWMIMSLLVWGLTPHCEVLQALAVGACMTLTDPVLSNSTVKGKFADKNIIVRLQKVVIADSGANDGLGYPFLFLALYLIRGRGMGVWFYETWAYEILMSVAYGAVVGWLAKELLHWAEERKIVDRVSFLVFAITLALFITGTCGLLSTDAVLACFIAGNVSTWDDWFMVETEDDSFQPTIDMILNVAVFMWIGATCPWHKFAHNEVIGIGRLTGLGICVLLLRRLPFILLLRRWIDQIGSWKEACYMGFFGPAGISAVFYLFIAREFLREEKPHKHSEDTLAKMLEVEVWFLIICSIFVHRLAVPLTKLGVALPRNLSRAVGENLSTSVDERRGVDGLRGEEHEVIIFTISSPSSPLPPSPTSPYSTTHSPLQEYAPSTLPDRHARGPHHWD</sequence>
<feature type="transmembrane region" description="Helical" evidence="6">
    <location>
        <begin position="308"/>
        <end position="325"/>
    </location>
</feature>
<comment type="subcellular location">
    <subcellularLocation>
        <location evidence="1">Membrane</location>
        <topology evidence="1">Multi-pass membrane protein</topology>
    </subcellularLocation>
</comment>
<evidence type="ECO:0000256" key="3">
    <source>
        <dbReference type="ARBA" id="ARBA00022989"/>
    </source>
</evidence>
<feature type="transmembrane region" description="Helical" evidence="6">
    <location>
        <begin position="346"/>
        <end position="365"/>
    </location>
</feature>
<dbReference type="Proteomes" id="UP000799421">
    <property type="component" value="Unassembled WGS sequence"/>
</dbReference>
<dbReference type="GO" id="GO:0042391">
    <property type="term" value="P:regulation of membrane potential"/>
    <property type="evidence" value="ECO:0007669"/>
    <property type="project" value="InterPro"/>
</dbReference>
<dbReference type="OrthoDB" id="5327978at2759"/>
<feature type="domain" description="Cation/H+ exchanger transmembrane" evidence="7">
    <location>
        <begin position="98"/>
        <end position="401"/>
    </location>
</feature>
<name>A0A6A7BWZ3_9PEZI</name>
<dbReference type="AlphaFoldDB" id="A0A6A7BWZ3"/>
<accession>A0A6A7BWZ3</accession>
<dbReference type="GO" id="GO:0005886">
    <property type="term" value="C:plasma membrane"/>
    <property type="evidence" value="ECO:0007669"/>
    <property type="project" value="InterPro"/>
</dbReference>
<evidence type="ECO:0000256" key="2">
    <source>
        <dbReference type="ARBA" id="ARBA00022692"/>
    </source>
</evidence>
<dbReference type="GO" id="GO:0036376">
    <property type="term" value="P:sodium ion export across plasma membrane"/>
    <property type="evidence" value="ECO:0007669"/>
    <property type="project" value="InterPro"/>
</dbReference>
<reference evidence="8" key="1">
    <citation type="journal article" date="2020" name="Stud. Mycol.">
        <title>101 Dothideomycetes genomes: a test case for predicting lifestyles and emergence of pathogens.</title>
        <authorList>
            <person name="Haridas S."/>
            <person name="Albert R."/>
            <person name="Binder M."/>
            <person name="Bloem J."/>
            <person name="Labutti K."/>
            <person name="Salamov A."/>
            <person name="Andreopoulos B."/>
            <person name="Baker S."/>
            <person name="Barry K."/>
            <person name="Bills G."/>
            <person name="Bluhm B."/>
            <person name="Cannon C."/>
            <person name="Castanera R."/>
            <person name="Culley D."/>
            <person name="Daum C."/>
            <person name="Ezra D."/>
            <person name="Gonzalez J."/>
            <person name="Henrissat B."/>
            <person name="Kuo A."/>
            <person name="Liang C."/>
            <person name="Lipzen A."/>
            <person name="Lutzoni F."/>
            <person name="Magnuson J."/>
            <person name="Mondo S."/>
            <person name="Nolan M."/>
            <person name="Ohm R."/>
            <person name="Pangilinan J."/>
            <person name="Park H.-J."/>
            <person name="Ramirez L."/>
            <person name="Alfaro M."/>
            <person name="Sun H."/>
            <person name="Tritt A."/>
            <person name="Yoshinaga Y."/>
            <person name="Zwiers L.-H."/>
            <person name="Turgeon B."/>
            <person name="Goodwin S."/>
            <person name="Spatafora J."/>
            <person name="Crous P."/>
            <person name="Grigoriev I."/>
        </authorList>
    </citation>
    <scope>NUCLEOTIDE SEQUENCE</scope>
    <source>
        <strain evidence="8">CBS 480.64</strain>
    </source>
</reference>
<dbReference type="Gene3D" id="1.20.1530.20">
    <property type="match status" value="1"/>
</dbReference>
<feature type="transmembrane region" description="Helical" evidence="6">
    <location>
        <begin position="193"/>
        <end position="212"/>
    </location>
</feature>
<evidence type="ECO:0000256" key="1">
    <source>
        <dbReference type="ARBA" id="ARBA00004141"/>
    </source>
</evidence>
<keyword evidence="9" id="KW-1185">Reference proteome</keyword>
<evidence type="ECO:0000256" key="4">
    <source>
        <dbReference type="ARBA" id="ARBA00023136"/>
    </source>
</evidence>
<evidence type="ECO:0000256" key="5">
    <source>
        <dbReference type="SAM" id="MobiDB-lite"/>
    </source>
</evidence>
<evidence type="ECO:0000259" key="7">
    <source>
        <dbReference type="Pfam" id="PF00999"/>
    </source>
</evidence>
<protein>
    <recommendedName>
        <fullName evidence="7">Cation/H+ exchanger transmembrane domain-containing protein</fullName>
    </recommendedName>
</protein>